<dbReference type="InterPro" id="IPR001209">
    <property type="entry name" value="Ribosomal_uS14"/>
</dbReference>
<dbReference type="GO" id="GO:0003735">
    <property type="term" value="F:structural constituent of ribosome"/>
    <property type="evidence" value="ECO:0007669"/>
    <property type="project" value="InterPro"/>
</dbReference>
<keyword evidence="1 3" id="KW-0689">Ribosomal protein</keyword>
<dbReference type="NCBIfam" id="NF004424">
    <property type="entry name" value="PRK05766.1"/>
    <property type="match status" value="1"/>
</dbReference>
<evidence type="ECO:0000313" key="4">
    <source>
        <dbReference type="Proteomes" id="UP000646946"/>
    </source>
</evidence>
<dbReference type="Gene3D" id="4.10.830.10">
    <property type="entry name" value="30s Ribosomal Protein S14, Chain N"/>
    <property type="match status" value="1"/>
</dbReference>
<dbReference type="GO" id="GO:0008270">
    <property type="term" value="F:zinc ion binding"/>
    <property type="evidence" value="ECO:0007669"/>
    <property type="project" value="InterPro"/>
</dbReference>
<dbReference type="Proteomes" id="UP000646946">
    <property type="component" value="Unassembled WGS sequence"/>
</dbReference>
<organism evidence="3 4">
    <name type="scientific">Candidatus Naiadarchaeum limnaeum</name>
    <dbReference type="NCBI Taxonomy" id="2756139"/>
    <lineage>
        <taxon>Archaea</taxon>
        <taxon>Candidatus Undinarchaeota</taxon>
        <taxon>Candidatus Undinarchaeia</taxon>
        <taxon>Candidatus Naiadarchaeales</taxon>
        <taxon>Candidatus Naiadarchaeaceae</taxon>
        <taxon>Candidatus Naiadarchaeum</taxon>
    </lineage>
</organism>
<dbReference type="PANTHER" id="PTHR12010">
    <property type="entry name" value="40S RIBOSOMAL PROTEIN S29"/>
    <property type="match status" value="1"/>
</dbReference>
<sequence length="48" mass="5678">MTTRKYGHASKSCKICGTHDRLIRKYRLYVCGRCFREVAVKMGFKKYS</sequence>
<name>A0A832V587_9ARCH</name>
<evidence type="ECO:0000313" key="3">
    <source>
        <dbReference type="EMBL" id="HIK00495.1"/>
    </source>
</evidence>
<keyword evidence="4" id="KW-1185">Reference proteome</keyword>
<dbReference type="GO" id="GO:0002181">
    <property type="term" value="P:cytoplasmic translation"/>
    <property type="evidence" value="ECO:0007669"/>
    <property type="project" value="TreeGrafter"/>
</dbReference>
<evidence type="ECO:0000256" key="1">
    <source>
        <dbReference type="ARBA" id="ARBA00022980"/>
    </source>
</evidence>
<protein>
    <submittedName>
        <fullName evidence="3">30S ribosomal protein S14</fullName>
    </submittedName>
</protein>
<dbReference type="AlphaFoldDB" id="A0A832V587"/>
<gene>
    <name evidence="3" type="ORF">H1016_03075</name>
</gene>
<comment type="caution">
    <text evidence="3">The sequence shown here is derived from an EMBL/GenBank/DDBJ whole genome shotgun (WGS) entry which is preliminary data.</text>
</comment>
<evidence type="ECO:0000256" key="2">
    <source>
        <dbReference type="ARBA" id="ARBA00023274"/>
    </source>
</evidence>
<dbReference type="InterPro" id="IPR043140">
    <property type="entry name" value="Ribosomal_uS14_sf"/>
</dbReference>
<dbReference type="Pfam" id="PF00253">
    <property type="entry name" value="Ribosomal_S14"/>
    <property type="match status" value="1"/>
</dbReference>
<reference evidence="3 4" key="1">
    <citation type="journal article" name="Nat. Commun.">
        <title>Undinarchaeota illuminate DPANN phylogeny and the impact of gene transfer on archaeal evolution.</title>
        <authorList>
            <person name="Dombrowski N."/>
            <person name="Williams T.A."/>
            <person name="Sun J."/>
            <person name="Woodcroft B.J."/>
            <person name="Lee J.H."/>
            <person name="Minh B.Q."/>
            <person name="Rinke C."/>
            <person name="Spang A."/>
        </authorList>
    </citation>
    <scope>NUCLEOTIDE SEQUENCE [LARGE SCALE GENOMIC DNA]</scope>
    <source>
        <strain evidence="3">MAG_bin1129</strain>
    </source>
</reference>
<dbReference type="EMBL" id="DVAB01000024">
    <property type="protein sequence ID" value="HIK00495.1"/>
    <property type="molecule type" value="Genomic_DNA"/>
</dbReference>
<dbReference type="PANTHER" id="PTHR12010:SF2">
    <property type="entry name" value="40S RIBOSOMAL PROTEIN S29"/>
    <property type="match status" value="1"/>
</dbReference>
<dbReference type="FunFam" id="4.10.830.10:FF:000002">
    <property type="entry name" value="40S ribosomal protein S29"/>
    <property type="match status" value="1"/>
</dbReference>
<proteinExistence type="predicted"/>
<dbReference type="GO" id="GO:0022627">
    <property type="term" value="C:cytosolic small ribosomal subunit"/>
    <property type="evidence" value="ECO:0007669"/>
    <property type="project" value="TreeGrafter"/>
</dbReference>
<dbReference type="InterPro" id="IPR039744">
    <property type="entry name" value="RIbosomal_uS14_euk_arc"/>
</dbReference>
<keyword evidence="2" id="KW-0687">Ribonucleoprotein</keyword>
<accession>A0A832V587</accession>